<evidence type="ECO:0000256" key="2">
    <source>
        <dbReference type="ARBA" id="ARBA00022676"/>
    </source>
</evidence>
<keyword evidence="2" id="KW-0328">Glycosyltransferase</keyword>
<dbReference type="InterPro" id="IPR029044">
    <property type="entry name" value="Nucleotide-diphossugar_trans"/>
</dbReference>
<evidence type="ECO:0000256" key="1">
    <source>
        <dbReference type="ARBA" id="ARBA00006739"/>
    </source>
</evidence>
<reference evidence="5 6" key="1">
    <citation type="submission" date="2021-03" db="EMBL/GenBank/DDBJ databases">
        <title>Fibrella sp. HMF5405 genome sequencing and assembly.</title>
        <authorList>
            <person name="Kang H."/>
            <person name="Kim H."/>
            <person name="Bae S."/>
            <person name="Joh K."/>
        </authorList>
    </citation>
    <scope>NUCLEOTIDE SEQUENCE [LARGE SCALE GENOMIC DNA]</scope>
    <source>
        <strain evidence="5 6">HMF5405</strain>
    </source>
</reference>
<dbReference type="SUPFAM" id="SSF53448">
    <property type="entry name" value="Nucleotide-diphospho-sugar transferases"/>
    <property type="match status" value="1"/>
</dbReference>
<keyword evidence="3" id="KW-0808">Transferase</keyword>
<dbReference type="Proteomes" id="UP000664628">
    <property type="component" value="Unassembled WGS sequence"/>
</dbReference>
<dbReference type="Gene3D" id="3.90.550.10">
    <property type="entry name" value="Spore Coat Polysaccharide Biosynthesis Protein SpsA, Chain A"/>
    <property type="match status" value="1"/>
</dbReference>
<dbReference type="EMBL" id="JAFMYW010000004">
    <property type="protein sequence ID" value="MBO0950056.1"/>
    <property type="molecule type" value="Genomic_DNA"/>
</dbReference>
<accession>A0ABS3JKX4</accession>
<evidence type="ECO:0000313" key="6">
    <source>
        <dbReference type="Proteomes" id="UP000664628"/>
    </source>
</evidence>
<gene>
    <name evidence="5" type="ORF">J2I46_15775</name>
</gene>
<dbReference type="PANTHER" id="PTHR43179">
    <property type="entry name" value="RHAMNOSYLTRANSFERASE WBBL"/>
    <property type="match status" value="1"/>
</dbReference>
<dbReference type="InterPro" id="IPR001173">
    <property type="entry name" value="Glyco_trans_2-like"/>
</dbReference>
<protein>
    <submittedName>
        <fullName evidence="5">Glycosyltransferase family 2 protein</fullName>
    </submittedName>
</protein>
<feature type="domain" description="Glycosyltransferase 2-like" evidence="4">
    <location>
        <begin position="6"/>
        <end position="120"/>
    </location>
</feature>
<evidence type="ECO:0000256" key="3">
    <source>
        <dbReference type="ARBA" id="ARBA00022679"/>
    </source>
</evidence>
<dbReference type="PANTHER" id="PTHR43179:SF12">
    <property type="entry name" value="GALACTOFURANOSYLTRANSFERASE GLFT2"/>
    <property type="match status" value="1"/>
</dbReference>
<dbReference type="Pfam" id="PF00535">
    <property type="entry name" value="Glycos_transf_2"/>
    <property type="match status" value="1"/>
</dbReference>
<evidence type="ECO:0000313" key="5">
    <source>
        <dbReference type="EMBL" id="MBO0950056.1"/>
    </source>
</evidence>
<keyword evidence="6" id="KW-1185">Reference proteome</keyword>
<sequence>MPIDLTIIIVSYASLTDLQRCLPSILRQQVSFRFQLVIVDNHGQDGVAPFVKRDYPDIMLLSNPANTGYAGGNNLGLRHSEGQWVLFLNPDTELHTGVLQQLFQTAQAHPRALINPKLVNSDMVTINACGNQMQYTGITTCRGLNKPSSTYTGLTAVPLLSGAALLAPTAIVRELGGFDETYFMYFEDADLSLRARLQGFLLLCDQEAVITHFYRLGMNPNKFYYLERNRLLTLRKVLSQRTWQQLIPALLLTELLTWGFALRGLAYLKSRFRTYRWLWHHRRSIGQQHLALQQTRQITDTQLMAGATLSIPFEQLVPPPISQFARAVLSPLYRILKPRQIVTD</sequence>
<name>A0ABS3JKX4_9BACT</name>
<dbReference type="CDD" id="cd04186">
    <property type="entry name" value="GT_2_like_c"/>
    <property type="match status" value="1"/>
</dbReference>
<evidence type="ECO:0000259" key="4">
    <source>
        <dbReference type="Pfam" id="PF00535"/>
    </source>
</evidence>
<comment type="similarity">
    <text evidence="1">Belongs to the glycosyltransferase 2 family.</text>
</comment>
<proteinExistence type="inferred from homology"/>
<comment type="caution">
    <text evidence="5">The sequence shown here is derived from an EMBL/GenBank/DDBJ whole genome shotgun (WGS) entry which is preliminary data.</text>
</comment>
<organism evidence="5 6">
    <name type="scientific">Fibrella forsythiae</name>
    <dbReference type="NCBI Taxonomy" id="2817061"/>
    <lineage>
        <taxon>Bacteria</taxon>
        <taxon>Pseudomonadati</taxon>
        <taxon>Bacteroidota</taxon>
        <taxon>Cytophagia</taxon>
        <taxon>Cytophagales</taxon>
        <taxon>Spirosomataceae</taxon>
        <taxon>Fibrella</taxon>
    </lineage>
</organism>